<organism evidence="1 2">
    <name type="scientific">Fictibacillus barbaricus</name>
    <dbReference type="NCBI Taxonomy" id="182136"/>
    <lineage>
        <taxon>Bacteria</taxon>
        <taxon>Bacillati</taxon>
        <taxon>Bacillota</taxon>
        <taxon>Bacilli</taxon>
        <taxon>Bacillales</taxon>
        <taxon>Fictibacillaceae</taxon>
        <taxon>Fictibacillus</taxon>
    </lineage>
</organism>
<dbReference type="EMBL" id="JAFHKS010000044">
    <property type="protein sequence ID" value="MBN3546584.1"/>
    <property type="molecule type" value="Genomic_DNA"/>
</dbReference>
<dbReference type="RefSeq" id="WP_188400893.1">
    <property type="nucleotide sequence ID" value="NZ_BMCE01000001.1"/>
</dbReference>
<protein>
    <submittedName>
        <fullName evidence="1">Uncharacterized protein</fullName>
    </submittedName>
</protein>
<gene>
    <name evidence="1" type="ORF">JYA64_14850</name>
</gene>
<evidence type="ECO:0000313" key="2">
    <source>
        <dbReference type="Proteomes" id="UP001319060"/>
    </source>
</evidence>
<evidence type="ECO:0000313" key="1">
    <source>
        <dbReference type="EMBL" id="MBN3546584.1"/>
    </source>
</evidence>
<dbReference type="Proteomes" id="UP001319060">
    <property type="component" value="Unassembled WGS sequence"/>
</dbReference>
<proteinExistence type="predicted"/>
<reference evidence="1 2" key="1">
    <citation type="submission" date="2021-01" db="EMBL/GenBank/DDBJ databases">
        <title>Genome Sequencing of Type Strains.</title>
        <authorList>
            <person name="Lemaire J.F."/>
            <person name="Inderbitzin P."/>
            <person name="Collins S.B."/>
            <person name="Wespe N."/>
            <person name="Knight-Connoni V."/>
        </authorList>
    </citation>
    <scope>NUCLEOTIDE SEQUENCE [LARGE SCALE GENOMIC DNA]</scope>
    <source>
        <strain evidence="1 2">DSM 14730</strain>
    </source>
</reference>
<accession>A0ABS2ZEH9</accession>
<keyword evidence="2" id="KW-1185">Reference proteome</keyword>
<sequence length="158" mass="18014">MILYFLEPEVSGGHGEQTIYGTEENVAKEGISGKIKFLHYEFEGWLGDDLLESTPAFIVSSNLENELKKSEFKDYKLEKCLITMSDVFMELYPNKEIPSFTRFIPLGTVEVEGENFKNWSGHHFCLSSKGELVVTKKALDFLKKFSIKHCDITSLTQS</sequence>
<comment type="caution">
    <text evidence="1">The sequence shown here is derived from an EMBL/GenBank/DDBJ whole genome shotgun (WGS) entry which is preliminary data.</text>
</comment>
<name>A0ABS2ZEH9_9BACL</name>